<evidence type="ECO:0000313" key="3">
    <source>
        <dbReference type="EMBL" id="TDX51196.1"/>
    </source>
</evidence>
<organism evidence="3 4">
    <name type="scientific">Orenia marismortui</name>
    <dbReference type="NCBI Taxonomy" id="46469"/>
    <lineage>
        <taxon>Bacteria</taxon>
        <taxon>Bacillati</taxon>
        <taxon>Bacillota</taxon>
        <taxon>Clostridia</taxon>
        <taxon>Halanaerobiales</taxon>
        <taxon>Halobacteroidaceae</taxon>
        <taxon>Orenia</taxon>
    </lineage>
</organism>
<evidence type="ECO:0000256" key="2">
    <source>
        <dbReference type="SAM" id="Phobius"/>
    </source>
</evidence>
<gene>
    <name evidence="3" type="ORF">C7959_11572</name>
</gene>
<keyword evidence="2" id="KW-1133">Transmembrane helix</keyword>
<comment type="caution">
    <text evidence="3">The sequence shown here is derived from an EMBL/GenBank/DDBJ whole genome shotgun (WGS) entry which is preliminary data.</text>
</comment>
<keyword evidence="2" id="KW-0472">Membrane</keyword>
<keyword evidence="2" id="KW-0812">Transmembrane</keyword>
<keyword evidence="1" id="KW-0175">Coiled coil</keyword>
<dbReference type="GO" id="GO:0055070">
    <property type="term" value="P:copper ion homeostasis"/>
    <property type="evidence" value="ECO:0007669"/>
    <property type="project" value="InterPro"/>
</dbReference>
<feature type="transmembrane region" description="Helical" evidence="2">
    <location>
        <begin position="7"/>
        <end position="30"/>
    </location>
</feature>
<dbReference type="STRING" id="926561.GCA_000379025_02847"/>
<protein>
    <submittedName>
        <fullName evidence="3">Copper transport outer membrane protein MctB</fullName>
    </submittedName>
</protein>
<reference evidence="3 4" key="1">
    <citation type="submission" date="2019-03" db="EMBL/GenBank/DDBJ databases">
        <title>Subsurface microbial communities from deep shales in Ohio and West Virginia, USA.</title>
        <authorList>
            <person name="Wrighton K."/>
        </authorList>
    </citation>
    <scope>NUCLEOTIDE SEQUENCE [LARGE SCALE GENOMIC DNA]</scope>
    <source>
        <strain evidence="3 4">MSL 6dP</strain>
    </source>
</reference>
<feature type="coiled-coil region" evidence="1">
    <location>
        <begin position="36"/>
        <end position="70"/>
    </location>
</feature>
<dbReference type="InterPro" id="IPR021522">
    <property type="entry name" value="MctB"/>
</dbReference>
<evidence type="ECO:0000256" key="1">
    <source>
        <dbReference type="SAM" id="Coils"/>
    </source>
</evidence>
<dbReference type="Proteomes" id="UP000295832">
    <property type="component" value="Unassembled WGS sequence"/>
</dbReference>
<name>A0A4R8GY35_9FIRM</name>
<dbReference type="Pfam" id="PF11382">
    <property type="entry name" value="MctB"/>
    <property type="match status" value="1"/>
</dbReference>
<sequence>MLVDIRYHIITVVIIFVTLAIGILIGSSMLGNDLIIEEQKNLVSKLEDDFRYLRSENKQFEREVNTLEARLADNIKFQKMIMPLVVKGQLEKQSLLLVVGNNISSDLKNRLIKALKLANAESISLVDGISDIEIKGEFSRVLFLGEVNKEIKDYYSKLSKGTIKINSDELNNISGLIKLVFEVASKDLADMRGVASE</sequence>
<dbReference type="RefSeq" id="WP_134117047.1">
    <property type="nucleotide sequence ID" value="NZ_SOEG01000015.1"/>
</dbReference>
<keyword evidence="4" id="KW-1185">Reference proteome</keyword>
<proteinExistence type="predicted"/>
<dbReference type="GO" id="GO:0016020">
    <property type="term" value="C:membrane"/>
    <property type="evidence" value="ECO:0007669"/>
    <property type="project" value="InterPro"/>
</dbReference>
<dbReference type="AlphaFoldDB" id="A0A4R8GY35"/>
<dbReference type="EMBL" id="SOEG01000015">
    <property type="protein sequence ID" value="TDX51196.1"/>
    <property type="molecule type" value="Genomic_DNA"/>
</dbReference>
<accession>A0A4R8GY35</accession>
<evidence type="ECO:0000313" key="4">
    <source>
        <dbReference type="Proteomes" id="UP000295832"/>
    </source>
</evidence>